<evidence type="ECO:0000259" key="1">
    <source>
        <dbReference type="PROSITE" id="PS50075"/>
    </source>
</evidence>
<dbReference type="OrthoDB" id="5244566at2"/>
<dbReference type="InterPro" id="IPR036736">
    <property type="entry name" value="ACP-like_sf"/>
</dbReference>
<dbReference type="RefSeq" id="WP_093851356.1">
    <property type="nucleotide sequence ID" value="NZ_FOSG01000017.1"/>
</dbReference>
<sequence>MSLTLDRKAIETFVADALVDLGVDRSDIVVDASLDDLEIDSLDMVELSQSIRRDLDIPVKPKDFDEVETVGQVLKVCCEKAGCE</sequence>
<reference evidence="3" key="1">
    <citation type="submission" date="2016-10" db="EMBL/GenBank/DDBJ databases">
        <authorList>
            <person name="Varghese N."/>
            <person name="Submissions S."/>
        </authorList>
    </citation>
    <scope>NUCLEOTIDE SEQUENCE [LARGE SCALE GENOMIC DNA]</scope>
    <source>
        <strain evidence="3">PL19</strain>
    </source>
</reference>
<dbReference type="SUPFAM" id="SSF47336">
    <property type="entry name" value="ACP-like"/>
    <property type="match status" value="1"/>
</dbReference>
<dbReference type="EMBL" id="FOSG01000017">
    <property type="protein sequence ID" value="SFL34366.1"/>
    <property type="molecule type" value="Genomic_DNA"/>
</dbReference>
<dbReference type="Gene3D" id="1.10.1200.10">
    <property type="entry name" value="ACP-like"/>
    <property type="match status" value="1"/>
</dbReference>
<dbReference type="Proteomes" id="UP000198928">
    <property type="component" value="Unassembled WGS sequence"/>
</dbReference>
<evidence type="ECO:0000313" key="2">
    <source>
        <dbReference type="EMBL" id="SFL34366.1"/>
    </source>
</evidence>
<organism evidence="2 3">
    <name type="scientific">Streptomyces pini</name>
    <dbReference type="NCBI Taxonomy" id="1520580"/>
    <lineage>
        <taxon>Bacteria</taxon>
        <taxon>Bacillati</taxon>
        <taxon>Actinomycetota</taxon>
        <taxon>Actinomycetes</taxon>
        <taxon>Kitasatosporales</taxon>
        <taxon>Streptomycetaceae</taxon>
        <taxon>Streptomyces</taxon>
    </lineage>
</organism>
<dbReference type="InterPro" id="IPR009081">
    <property type="entry name" value="PP-bd_ACP"/>
</dbReference>
<name>A0A1I4GYY8_9ACTN</name>
<evidence type="ECO:0000313" key="3">
    <source>
        <dbReference type="Proteomes" id="UP000198928"/>
    </source>
</evidence>
<dbReference type="Pfam" id="PF00550">
    <property type="entry name" value="PP-binding"/>
    <property type="match status" value="1"/>
</dbReference>
<gene>
    <name evidence="2" type="ORF">SAMN05192584_11757</name>
</gene>
<feature type="domain" description="Carrier" evidence="1">
    <location>
        <begin position="4"/>
        <end position="81"/>
    </location>
</feature>
<proteinExistence type="predicted"/>
<dbReference type="AlphaFoldDB" id="A0A1I4GYY8"/>
<dbReference type="PROSITE" id="PS50075">
    <property type="entry name" value="CARRIER"/>
    <property type="match status" value="1"/>
</dbReference>
<keyword evidence="3" id="KW-1185">Reference proteome</keyword>
<protein>
    <submittedName>
        <fullName evidence="2">Acyl carrier protein</fullName>
    </submittedName>
</protein>
<accession>A0A1I4GYY8</accession>